<comment type="caution">
    <text evidence="1">The sequence shown here is derived from an EMBL/GenBank/DDBJ whole genome shotgun (WGS) entry which is preliminary data.</text>
</comment>
<evidence type="ECO:0008006" key="3">
    <source>
        <dbReference type="Google" id="ProtNLM"/>
    </source>
</evidence>
<dbReference type="EMBL" id="JXCQ01000021">
    <property type="protein sequence ID" value="KIR21738.1"/>
    <property type="molecule type" value="Genomic_DNA"/>
</dbReference>
<dbReference type="Proteomes" id="UP000032210">
    <property type="component" value="Unassembled WGS sequence"/>
</dbReference>
<accession>A0A0D0SI93</accession>
<gene>
    <name evidence="1" type="ORF">PFLU3_27740</name>
</gene>
<proteinExistence type="predicted"/>
<reference evidence="1 2" key="1">
    <citation type="submission" date="2015-01" db="EMBL/GenBank/DDBJ databases">
        <title>Genome sequence of the beneficial rhizobacterium Pseudomonas fluorescens 2-79.</title>
        <authorList>
            <person name="Thuermer A."/>
            <person name="Daniel R."/>
        </authorList>
    </citation>
    <scope>NUCLEOTIDE SEQUENCE [LARGE SCALE GENOMIC DNA]</scope>
    <source>
        <strain evidence="1 2">2-79</strain>
    </source>
</reference>
<organism evidence="1 2">
    <name type="scientific">Pseudomonas fluorescens</name>
    <dbReference type="NCBI Taxonomy" id="294"/>
    <lineage>
        <taxon>Bacteria</taxon>
        <taxon>Pseudomonadati</taxon>
        <taxon>Pseudomonadota</taxon>
        <taxon>Gammaproteobacteria</taxon>
        <taxon>Pseudomonadales</taxon>
        <taxon>Pseudomonadaceae</taxon>
        <taxon>Pseudomonas</taxon>
    </lineage>
</organism>
<evidence type="ECO:0000313" key="1">
    <source>
        <dbReference type="EMBL" id="KIR21738.1"/>
    </source>
</evidence>
<name>A0A0D0SI93_PSEFL</name>
<protein>
    <recommendedName>
        <fullName evidence="3">DNA-binding protein</fullName>
    </recommendedName>
</protein>
<sequence>MNKTDLLNYLKETSYAMTQSDMDEAILLHFELVTQSYRKKPFFYKTLLKYDRYIVALSLLSFSYEDSRVPLSKVKAFCQQRGYLSRNSLDAYFSFFFISGYMHVHLHNEDGRQRIFVPTQTALCETASMLKAFLLPSQMIVPYLGRQVNALNSEDLLRYFFRGFSKLLEADLMLDKLMPETMWLVNRAGGHLPMLALYTDAMRNGSLHSNQKVSSYVELSKRLSVSKTHLIRMVKEGEVKGYFKCHKHSVELRPVFLELARKIMSVHFSVVCISIELGMDVKADKYAC</sequence>
<dbReference type="RefSeq" id="WP_043049137.1">
    <property type="nucleotide sequence ID" value="NZ_JXCQ01000021.1"/>
</dbReference>
<dbReference type="PATRIC" id="fig|294.125.peg.2849"/>
<dbReference type="AlphaFoldDB" id="A0A0D0SI93"/>
<evidence type="ECO:0000313" key="2">
    <source>
        <dbReference type="Proteomes" id="UP000032210"/>
    </source>
</evidence>